<reference evidence="1 2" key="1">
    <citation type="journal article" date="2016" name="Sci. Rep.">
        <title>The genome sequence of the outbreeding globe artichoke constructed de novo incorporating a phase-aware low-pass sequencing strategy of F1 progeny.</title>
        <authorList>
            <person name="Scaglione D."/>
            <person name="Reyes-Chin-Wo S."/>
            <person name="Acquadro A."/>
            <person name="Froenicke L."/>
            <person name="Portis E."/>
            <person name="Beitel C."/>
            <person name="Tirone M."/>
            <person name="Mauro R."/>
            <person name="Lo Monaco A."/>
            <person name="Mauromicale G."/>
            <person name="Faccioli P."/>
            <person name="Cattivelli L."/>
            <person name="Rieseberg L."/>
            <person name="Michelmore R."/>
            <person name="Lanteri S."/>
        </authorList>
    </citation>
    <scope>NUCLEOTIDE SEQUENCE [LARGE SCALE GENOMIC DNA]</scope>
    <source>
        <strain evidence="1">2C</strain>
    </source>
</reference>
<dbReference type="OMA" id="MIMDIWR"/>
<name>A0A103XYQ2_CYNCS</name>
<gene>
    <name evidence="1" type="ORF">Ccrd_022406</name>
</gene>
<keyword evidence="2" id="KW-1185">Reference proteome</keyword>
<sequence length="104" mass="11532">MQPNQSKNSILNPKIANVGTQLPLLFLPNDDAPMAKKLYSCSSSYYDQLHSYVADDLTVGYPSCHKLLNRRLSYVAGSGAEKLTAEDGGFVKGVVTYMIMDIWR</sequence>
<comment type="caution">
    <text evidence="1">The sequence shown here is derived from an EMBL/GenBank/DDBJ whole genome shotgun (WGS) entry which is preliminary data.</text>
</comment>
<proteinExistence type="predicted"/>
<evidence type="ECO:0000313" key="2">
    <source>
        <dbReference type="Proteomes" id="UP000243975"/>
    </source>
</evidence>
<dbReference type="Gramene" id="KVH99362">
    <property type="protein sequence ID" value="KVH99362"/>
    <property type="gene ID" value="Ccrd_022406"/>
</dbReference>
<dbReference type="Proteomes" id="UP000243975">
    <property type="component" value="Unassembled WGS sequence"/>
</dbReference>
<protein>
    <submittedName>
        <fullName evidence="1">Uncharacterized protein</fullName>
    </submittedName>
</protein>
<dbReference type="STRING" id="59895.A0A103XYQ2"/>
<dbReference type="AlphaFoldDB" id="A0A103XYQ2"/>
<dbReference type="EMBL" id="LEKV01003589">
    <property type="protein sequence ID" value="KVH99362.1"/>
    <property type="molecule type" value="Genomic_DNA"/>
</dbReference>
<evidence type="ECO:0000313" key="1">
    <source>
        <dbReference type="EMBL" id="KVH99362.1"/>
    </source>
</evidence>
<accession>A0A103XYQ2</accession>
<organism evidence="1 2">
    <name type="scientific">Cynara cardunculus var. scolymus</name>
    <name type="common">Globe artichoke</name>
    <name type="synonym">Cynara scolymus</name>
    <dbReference type="NCBI Taxonomy" id="59895"/>
    <lineage>
        <taxon>Eukaryota</taxon>
        <taxon>Viridiplantae</taxon>
        <taxon>Streptophyta</taxon>
        <taxon>Embryophyta</taxon>
        <taxon>Tracheophyta</taxon>
        <taxon>Spermatophyta</taxon>
        <taxon>Magnoliopsida</taxon>
        <taxon>eudicotyledons</taxon>
        <taxon>Gunneridae</taxon>
        <taxon>Pentapetalae</taxon>
        <taxon>asterids</taxon>
        <taxon>campanulids</taxon>
        <taxon>Asterales</taxon>
        <taxon>Asteraceae</taxon>
        <taxon>Carduoideae</taxon>
        <taxon>Cardueae</taxon>
        <taxon>Carduinae</taxon>
        <taxon>Cynara</taxon>
    </lineage>
</organism>